<dbReference type="AlphaFoldDB" id="A0A8B9GUR6"/>
<dbReference type="GO" id="GO:0016020">
    <property type="term" value="C:membrane"/>
    <property type="evidence" value="ECO:0007669"/>
    <property type="project" value="UniProtKB-SubCell"/>
</dbReference>
<organism evidence="8 9">
    <name type="scientific">Astyanax mexicanus</name>
    <name type="common">Blind cave fish</name>
    <name type="synonym">Astyanax fasciatus mexicanus</name>
    <dbReference type="NCBI Taxonomy" id="7994"/>
    <lineage>
        <taxon>Eukaryota</taxon>
        <taxon>Metazoa</taxon>
        <taxon>Chordata</taxon>
        <taxon>Craniata</taxon>
        <taxon>Vertebrata</taxon>
        <taxon>Euteleostomi</taxon>
        <taxon>Actinopterygii</taxon>
        <taxon>Neopterygii</taxon>
        <taxon>Teleostei</taxon>
        <taxon>Ostariophysi</taxon>
        <taxon>Characiformes</taxon>
        <taxon>Characoidei</taxon>
        <taxon>Acestrorhamphidae</taxon>
        <taxon>Acestrorhamphinae</taxon>
        <taxon>Astyanax</taxon>
    </lineage>
</organism>
<feature type="region of interest" description="Disordered" evidence="7">
    <location>
        <begin position="229"/>
        <end position="257"/>
    </location>
</feature>
<keyword evidence="5 6" id="KW-0472">Membrane</keyword>
<evidence type="ECO:0000313" key="9">
    <source>
        <dbReference type="Proteomes" id="UP000694621"/>
    </source>
</evidence>
<evidence type="ECO:0000256" key="6">
    <source>
        <dbReference type="RuleBase" id="RU363053"/>
    </source>
</evidence>
<proteinExistence type="inferred from homology"/>
<comment type="similarity">
    <text evidence="2 6">Belongs to the peroxisomal membrane protein PXMP2/4 family.</text>
</comment>
<name>A0A8B9GUR6_ASTMX</name>
<evidence type="ECO:0000256" key="3">
    <source>
        <dbReference type="ARBA" id="ARBA00022692"/>
    </source>
</evidence>
<evidence type="ECO:0000256" key="2">
    <source>
        <dbReference type="ARBA" id="ARBA00006824"/>
    </source>
</evidence>
<feature type="transmembrane region" description="Helical" evidence="6">
    <location>
        <begin position="140"/>
        <end position="161"/>
    </location>
</feature>
<dbReference type="Ensembl" id="ENSAMXT00005004704.1">
    <property type="protein sequence ID" value="ENSAMXP00005004132.1"/>
    <property type="gene ID" value="ENSAMXG00005002544.1"/>
</dbReference>
<dbReference type="PANTHER" id="PTHR11266:SF8">
    <property type="entry name" value="MPV17-LIKE PROTEIN 2"/>
    <property type="match status" value="1"/>
</dbReference>
<accession>A0A8B9GUR6</accession>
<dbReference type="GO" id="GO:0061668">
    <property type="term" value="P:mitochondrial ribosome assembly"/>
    <property type="evidence" value="ECO:0007669"/>
    <property type="project" value="TreeGrafter"/>
</dbReference>
<dbReference type="InterPro" id="IPR007248">
    <property type="entry name" value="Mpv17_PMP22"/>
</dbReference>
<dbReference type="PANTHER" id="PTHR11266">
    <property type="entry name" value="PEROXISOMAL MEMBRANE PROTEIN 2, PXMP2 MPV17"/>
    <property type="match status" value="1"/>
</dbReference>
<dbReference type="GO" id="GO:0005739">
    <property type="term" value="C:mitochondrion"/>
    <property type="evidence" value="ECO:0007669"/>
    <property type="project" value="TreeGrafter"/>
</dbReference>
<comment type="subcellular location">
    <subcellularLocation>
        <location evidence="1">Membrane</location>
        <topology evidence="1">Multi-pass membrane protein</topology>
    </subcellularLocation>
</comment>
<keyword evidence="4 6" id="KW-1133">Transmembrane helix</keyword>
<feature type="compositionally biased region" description="Low complexity" evidence="7">
    <location>
        <begin position="242"/>
        <end position="251"/>
    </location>
</feature>
<protein>
    <recommendedName>
        <fullName evidence="10">Mpv17-like protein 2</fullName>
    </recommendedName>
</protein>
<evidence type="ECO:0000256" key="1">
    <source>
        <dbReference type="ARBA" id="ARBA00004141"/>
    </source>
</evidence>
<keyword evidence="3 6" id="KW-0812">Transmembrane</keyword>
<evidence type="ECO:0000256" key="7">
    <source>
        <dbReference type="SAM" id="MobiDB-lite"/>
    </source>
</evidence>
<evidence type="ECO:0000256" key="4">
    <source>
        <dbReference type="ARBA" id="ARBA00022989"/>
    </source>
</evidence>
<sequence length="257" mass="29516">MIPRSKDLLVRISFYWKPLFSGKYLIVTNIVSSGGMLALGDCIQQSREKQRTPEKSWEWQRTGRMAAVGCSMGPFLHFWYEWLDKAYAGRMVKTVAKKVLIDQLIASPLLGAWYFIGTAGTLCIILVLNKKNFFIKIMNLTVGIPCWFGVLHFVISGMGIMEGHGAVKGCTEFKEKFWEFYKADWCVWPTAQMINFYFLPAKFRVLYVNTITLGWDTYLSYLKHRQTPQQVDESESDPQDQSPSVPLPSVEPLEEKL</sequence>
<evidence type="ECO:0000313" key="8">
    <source>
        <dbReference type="Ensembl" id="ENSAMXP00005004132.1"/>
    </source>
</evidence>
<dbReference type="Pfam" id="PF04117">
    <property type="entry name" value="Mpv17_PMP22"/>
    <property type="match status" value="1"/>
</dbReference>
<gene>
    <name evidence="8" type="primary">mpv17l2</name>
</gene>
<dbReference type="Proteomes" id="UP000694621">
    <property type="component" value="Unplaced"/>
</dbReference>
<reference evidence="8" key="1">
    <citation type="submission" date="2025-08" db="UniProtKB">
        <authorList>
            <consortium name="Ensembl"/>
        </authorList>
    </citation>
    <scope>IDENTIFICATION</scope>
</reference>
<evidence type="ECO:0000256" key="5">
    <source>
        <dbReference type="ARBA" id="ARBA00023136"/>
    </source>
</evidence>
<feature type="transmembrane region" description="Helical" evidence="6">
    <location>
        <begin position="100"/>
        <end position="128"/>
    </location>
</feature>
<evidence type="ECO:0008006" key="10">
    <source>
        <dbReference type="Google" id="ProtNLM"/>
    </source>
</evidence>